<protein>
    <submittedName>
        <fullName evidence="1">Uncharacterized protein</fullName>
    </submittedName>
</protein>
<accession>X1TIC2</accession>
<evidence type="ECO:0000313" key="1">
    <source>
        <dbReference type="EMBL" id="GAI79799.1"/>
    </source>
</evidence>
<organism evidence="1">
    <name type="scientific">marine sediment metagenome</name>
    <dbReference type="NCBI Taxonomy" id="412755"/>
    <lineage>
        <taxon>unclassified sequences</taxon>
        <taxon>metagenomes</taxon>
        <taxon>ecological metagenomes</taxon>
    </lineage>
</organism>
<sequence length="70" mass="7993">MQCRNCRFLSEPKIIGRGDYPSVRCTLGLWDKEGVKQWYSYGESQLNRGPVKRLGAACTQGIEKRSKGER</sequence>
<comment type="caution">
    <text evidence="1">The sequence shown here is derived from an EMBL/GenBank/DDBJ whole genome shotgun (WGS) entry which is preliminary data.</text>
</comment>
<name>X1TIC2_9ZZZZ</name>
<dbReference type="EMBL" id="BARW01006717">
    <property type="protein sequence ID" value="GAI79799.1"/>
    <property type="molecule type" value="Genomic_DNA"/>
</dbReference>
<dbReference type="AlphaFoldDB" id="X1TIC2"/>
<proteinExistence type="predicted"/>
<reference evidence="1" key="1">
    <citation type="journal article" date="2014" name="Front. Microbiol.">
        <title>High frequency of phylogenetically diverse reductive dehalogenase-homologous genes in deep subseafloor sedimentary metagenomes.</title>
        <authorList>
            <person name="Kawai M."/>
            <person name="Futagami T."/>
            <person name="Toyoda A."/>
            <person name="Takaki Y."/>
            <person name="Nishi S."/>
            <person name="Hori S."/>
            <person name="Arai W."/>
            <person name="Tsubouchi T."/>
            <person name="Morono Y."/>
            <person name="Uchiyama I."/>
            <person name="Ito T."/>
            <person name="Fujiyama A."/>
            <person name="Inagaki F."/>
            <person name="Takami H."/>
        </authorList>
    </citation>
    <scope>NUCLEOTIDE SEQUENCE</scope>
    <source>
        <strain evidence="1">Expedition CK06-06</strain>
    </source>
</reference>
<gene>
    <name evidence="1" type="ORF">S12H4_14106</name>
</gene>